<comment type="caution">
    <text evidence="4">The sequence shown here is derived from an EMBL/GenBank/DDBJ whole genome shotgun (WGS) entry which is preliminary data.</text>
</comment>
<dbReference type="EMBL" id="JABCRE010000003">
    <property type="protein sequence ID" value="NMW32054.1"/>
    <property type="molecule type" value="Genomic_DNA"/>
</dbReference>
<dbReference type="GO" id="GO:0005524">
    <property type="term" value="F:ATP binding"/>
    <property type="evidence" value="ECO:0007669"/>
    <property type="project" value="UniProtKB-KW"/>
</dbReference>
<dbReference type="InterPro" id="IPR027417">
    <property type="entry name" value="P-loop_NTPase"/>
</dbReference>
<dbReference type="GO" id="GO:0016887">
    <property type="term" value="F:ATP hydrolysis activity"/>
    <property type="evidence" value="ECO:0007669"/>
    <property type="project" value="InterPro"/>
</dbReference>
<dbReference type="InterPro" id="IPR003593">
    <property type="entry name" value="AAA+_ATPase"/>
</dbReference>
<dbReference type="InterPro" id="IPR017871">
    <property type="entry name" value="ABC_transporter-like_CS"/>
</dbReference>
<evidence type="ECO:0000313" key="5">
    <source>
        <dbReference type="Proteomes" id="UP000561181"/>
    </source>
</evidence>
<protein>
    <submittedName>
        <fullName evidence="4">ATP-binding cassette domain-containing protein</fullName>
    </submittedName>
</protein>
<dbReference type="RefSeq" id="WP_170012383.1">
    <property type="nucleotide sequence ID" value="NZ_JABCRE010000003.1"/>
</dbReference>
<name>A0A848QLN0_9SPHN</name>
<dbReference type="AlphaFoldDB" id="A0A848QLN0"/>
<dbReference type="SUPFAM" id="SSF52540">
    <property type="entry name" value="P-loop containing nucleoside triphosphate hydrolases"/>
    <property type="match status" value="1"/>
</dbReference>
<feature type="domain" description="ABC transporter" evidence="3">
    <location>
        <begin position="2"/>
        <end position="206"/>
    </location>
</feature>
<dbReference type="Gene3D" id="3.40.50.300">
    <property type="entry name" value="P-loop containing nucleotide triphosphate hydrolases"/>
    <property type="match status" value="1"/>
</dbReference>
<dbReference type="Proteomes" id="UP000561181">
    <property type="component" value="Unassembled WGS sequence"/>
</dbReference>
<reference evidence="4 5" key="1">
    <citation type="submission" date="2020-04" db="EMBL/GenBank/DDBJ databases">
        <authorList>
            <person name="Liu A."/>
        </authorList>
    </citation>
    <scope>NUCLEOTIDE SEQUENCE [LARGE SCALE GENOMIC DNA]</scope>
    <source>
        <strain evidence="4 5">RZ02</strain>
    </source>
</reference>
<dbReference type="PANTHER" id="PTHR43514:SF4">
    <property type="entry name" value="ABC TRANSPORTER I FAMILY MEMBER 10"/>
    <property type="match status" value="1"/>
</dbReference>
<gene>
    <name evidence="4" type="ORF">HKD42_08275</name>
</gene>
<keyword evidence="5" id="KW-1185">Reference proteome</keyword>
<dbReference type="PROSITE" id="PS00211">
    <property type="entry name" value="ABC_TRANSPORTER_1"/>
    <property type="match status" value="1"/>
</dbReference>
<proteinExistence type="predicted"/>
<dbReference type="PROSITE" id="PS50893">
    <property type="entry name" value="ABC_TRANSPORTER_2"/>
    <property type="match status" value="1"/>
</dbReference>
<dbReference type="InterPro" id="IPR050334">
    <property type="entry name" value="Molybdenum_import_ModC"/>
</dbReference>
<evidence type="ECO:0000256" key="1">
    <source>
        <dbReference type="ARBA" id="ARBA00022741"/>
    </source>
</evidence>
<dbReference type="SMART" id="SM00382">
    <property type="entry name" value="AAA"/>
    <property type="match status" value="1"/>
</dbReference>
<sequence>MSFDIQITKRLGDCTVECVMQSDAQLVALVGPSGQGKSSVLNCIAGLIRPDSGHIIVGGHTLFDAKRQIDIPTKLRGCGYVFQENRLFPHLTVEQNLRYGDNRNSEPAQHTLAEITDLLNICALLDRKPATLSGGEQRRVAIGRALMSNPSIVLLDEPLTSLDRDRGETILTIVDQLRRETDTPIMYVTHQMAEIERLACPTFTLS</sequence>
<keyword evidence="2 4" id="KW-0067">ATP-binding</keyword>
<evidence type="ECO:0000313" key="4">
    <source>
        <dbReference type="EMBL" id="NMW32054.1"/>
    </source>
</evidence>
<keyword evidence="1" id="KW-0547">Nucleotide-binding</keyword>
<dbReference type="InterPro" id="IPR003439">
    <property type="entry name" value="ABC_transporter-like_ATP-bd"/>
</dbReference>
<organism evidence="4 5">
    <name type="scientific">Pontixanthobacter rizhaonensis</name>
    <dbReference type="NCBI Taxonomy" id="2730337"/>
    <lineage>
        <taxon>Bacteria</taxon>
        <taxon>Pseudomonadati</taxon>
        <taxon>Pseudomonadota</taxon>
        <taxon>Alphaproteobacteria</taxon>
        <taxon>Sphingomonadales</taxon>
        <taxon>Erythrobacteraceae</taxon>
        <taxon>Pontixanthobacter</taxon>
    </lineage>
</organism>
<dbReference type="PANTHER" id="PTHR43514">
    <property type="entry name" value="ABC TRANSPORTER I FAMILY MEMBER 10"/>
    <property type="match status" value="1"/>
</dbReference>
<evidence type="ECO:0000256" key="2">
    <source>
        <dbReference type="ARBA" id="ARBA00022840"/>
    </source>
</evidence>
<evidence type="ECO:0000259" key="3">
    <source>
        <dbReference type="PROSITE" id="PS50893"/>
    </source>
</evidence>
<accession>A0A848QLN0</accession>
<dbReference type="Pfam" id="PF00005">
    <property type="entry name" value="ABC_tran"/>
    <property type="match status" value="1"/>
</dbReference>